<gene>
    <name evidence="5" type="ORF">LN473_14465</name>
</gene>
<comment type="caution">
    <text evidence="5">The sequence shown here is derived from an EMBL/GenBank/DDBJ whole genome shotgun (WGS) entry which is preliminary data.</text>
</comment>
<dbReference type="SUPFAM" id="SSF51735">
    <property type="entry name" value="NAD(P)-binding Rossmann-fold domains"/>
    <property type="match status" value="1"/>
</dbReference>
<sequence length="297" mass="31806">MGRERSLLNERVIPGPSQARRAAFNHPCPAERQANREAFKMSNQFKGKKLLVVGGTSGMGMQSARMVLAEGGSAVIVGNRPEKTEEARKELAELGQVGALAANLSSDEGLAALLKVIDEQHPDIDLLVNAAGVFFPKPFLDHTDADYDQYMKLNKAFFFITQKVAANLVANDHPGAIVNIGSMWAKQAIAATPSSAYSMAKAGLHSLTQHLAMELAPKHIRVNAVSPAVVQTPIYEGFIPKAEVHSALQGFNSFHPIGRVGTPQDVAEVVAFLLSEKAGWVTGSIWDVDGGVMAGRN</sequence>
<dbReference type="Pfam" id="PF13561">
    <property type="entry name" value="adh_short_C2"/>
    <property type="match status" value="1"/>
</dbReference>
<reference evidence="5" key="1">
    <citation type="submission" date="2021-11" db="EMBL/GenBank/DDBJ databases">
        <title>Genome resources and taxonomic validation of 89 Xanthomonas strains.</title>
        <authorList>
            <person name="Tambong J.T."/>
        </authorList>
    </citation>
    <scope>NUCLEOTIDE SEQUENCE</scope>
    <source>
        <strain evidence="5">Bv 5-4A</strain>
    </source>
</reference>
<evidence type="ECO:0000256" key="3">
    <source>
        <dbReference type="SAM" id="MobiDB-lite"/>
    </source>
</evidence>
<keyword evidence="2" id="KW-0560">Oxidoreductase</keyword>
<protein>
    <submittedName>
        <fullName evidence="5">SDR family oxidoreductase</fullName>
    </submittedName>
</protein>
<proteinExistence type="inferred from homology"/>
<dbReference type="InterPro" id="IPR036291">
    <property type="entry name" value="NAD(P)-bd_dom_sf"/>
</dbReference>
<dbReference type="EMBL" id="JAJIUN010000063">
    <property type="protein sequence ID" value="MCC8623160.1"/>
    <property type="molecule type" value="Genomic_DNA"/>
</dbReference>
<evidence type="ECO:0000313" key="6">
    <source>
        <dbReference type="Proteomes" id="UP001430544"/>
    </source>
</evidence>
<evidence type="ECO:0000313" key="5">
    <source>
        <dbReference type="EMBL" id="MCC8623160.1"/>
    </source>
</evidence>
<accession>A0ABS8LBL7</accession>
<keyword evidence="6" id="KW-1185">Reference proteome</keyword>
<dbReference type="Gene3D" id="3.40.50.720">
    <property type="entry name" value="NAD(P)-binding Rossmann-like Domain"/>
    <property type="match status" value="1"/>
</dbReference>
<name>A0ABS8LBL7_9XANT</name>
<dbReference type="PANTHER" id="PTHR43639">
    <property type="entry name" value="OXIDOREDUCTASE, SHORT-CHAIN DEHYDROGENASE/REDUCTASE FAMILY (AFU_ORTHOLOGUE AFUA_5G02870)"/>
    <property type="match status" value="1"/>
</dbReference>
<evidence type="ECO:0000259" key="4">
    <source>
        <dbReference type="SMART" id="SM00822"/>
    </source>
</evidence>
<evidence type="ECO:0000256" key="1">
    <source>
        <dbReference type="ARBA" id="ARBA00006484"/>
    </source>
</evidence>
<dbReference type="PANTHER" id="PTHR43639:SF1">
    <property type="entry name" value="SHORT-CHAIN DEHYDROGENASE_REDUCTASE FAMILY PROTEIN"/>
    <property type="match status" value="1"/>
</dbReference>
<dbReference type="InterPro" id="IPR057326">
    <property type="entry name" value="KR_dom"/>
</dbReference>
<dbReference type="SMART" id="SM00822">
    <property type="entry name" value="PKS_KR"/>
    <property type="match status" value="1"/>
</dbReference>
<comment type="similarity">
    <text evidence="1">Belongs to the short-chain dehydrogenases/reductases (SDR) family.</text>
</comment>
<dbReference type="PRINTS" id="PR00080">
    <property type="entry name" value="SDRFAMILY"/>
</dbReference>
<dbReference type="CDD" id="cd05233">
    <property type="entry name" value="SDR_c"/>
    <property type="match status" value="1"/>
</dbReference>
<dbReference type="PRINTS" id="PR00081">
    <property type="entry name" value="GDHRDH"/>
</dbReference>
<organism evidence="5 6">
    <name type="scientific">Xanthomonas vesicatoria</name>
    <dbReference type="NCBI Taxonomy" id="56460"/>
    <lineage>
        <taxon>Bacteria</taxon>
        <taxon>Pseudomonadati</taxon>
        <taxon>Pseudomonadota</taxon>
        <taxon>Gammaproteobacteria</taxon>
        <taxon>Lysobacterales</taxon>
        <taxon>Lysobacteraceae</taxon>
        <taxon>Xanthomonas</taxon>
    </lineage>
</organism>
<evidence type="ECO:0000256" key="2">
    <source>
        <dbReference type="ARBA" id="ARBA00023002"/>
    </source>
</evidence>
<dbReference type="InterPro" id="IPR002347">
    <property type="entry name" value="SDR_fam"/>
</dbReference>
<feature type="region of interest" description="Disordered" evidence="3">
    <location>
        <begin position="1"/>
        <end position="24"/>
    </location>
</feature>
<dbReference type="Proteomes" id="UP001430544">
    <property type="component" value="Unassembled WGS sequence"/>
</dbReference>
<feature type="domain" description="Ketoreductase" evidence="4">
    <location>
        <begin position="48"/>
        <end position="228"/>
    </location>
</feature>
<dbReference type="RefSeq" id="WP_229006788.1">
    <property type="nucleotide sequence ID" value="NZ_CP018470.1"/>
</dbReference>